<feature type="compositionally biased region" description="Basic and acidic residues" evidence="4">
    <location>
        <begin position="1057"/>
        <end position="1081"/>
    </location>
</feature>
<feature type="compositionally biased region" description="Basic and acidic residues" evidence="4">
    <location>
        <begin position="776"/>
        <end position="794"/>
    </location>
</feature>
<gene>
    <name evidence="7" type="ORF">GENT11_05010</name>
</gene>
<feature type="domain" description="Fibronectin type-III" evidence="6">
    <location>
        <begin position="626"/>
        <end position="718"/>
    </location>
</feature>
<dbReference type="EMBL" id="AP025183">
    <property type="protein sequence ID" value="BDB52189.1"/>
    <property type="molecule type" value="Genomic_DNA"/>
</dbReference>
<keyword evidence="1 5" id="KW-0732">Signal</keyword>
<feature type="compositionally biased region" description="Basic and acidic residues" evidence="4">
    <location>
        <begin position="925"/>
        <end position="949"/>
    </location>
</feature>
<evidence type="ECO:0000259" key="6">
    <source>
        <dbReference type="PROSITE" id="PS50853"/>
    </source>
</evidence>
<dbReference type="Pfam" id="PF00041">
    <property type="entry name" value="fn3"/>
    <property type="match status" value="1"/>
</dbReference>
<feature type="signal peptide" evidence="5">
    <location>
        <begin position="1"/>
        <end position="17"/>
    </location>
</feature>
<dbReference type="RefSeq" id="WP_229330869.1">
    <property type="nucleotide sequence ID" value="NZ_AP025183.1"/>
</dbReference>
<dbReference type="SUPFAM" id="SSF103647">
    <property type="entry name" value="TSP type-3 repeat"/>
    <property type="match status" value="5"/>
</dbReference>
<keyword evidence="3" id="KW-0106">Calcium</keyword>
<name>A0ABN6KST9_9FLAO</name>
<evidence type="ECO:0000313" key="7">
    <source>
        <dbReference type="EMBL" id="BDB52189.1"/>
    </source>
</evidence>
<evidence type="ECO:0000256" key="3">
    <source>
        <dbReference type="ARBA" id="ARBA00022837"/>
    </source>
</evidence>
<sequence length="1310" mass="137420">MKKIFLLFLISFFGVNSQNLISVPFTNGFVGDNVANNSSDNAYYLSGVSGLGWSNVQFTQNSSSTIFVAQGNDIIGTVLITDSNGTEHSINGFIKWRTPSGNSPTTPVFQPQTGTNITLSTNSFNGSSTYTITDTKYIGLTFNGTSLSITPVPGTVSGNAATSGLLDTLNNYLALFPKISIQDKSVNENSGSTTITVSLSVSTSNTVTVNYTTVNGTAVAGSDYTSATGTITFAPNETTKTIPITILDDNIADASESFSIVLSDATNAAILDGTSVVSIIDNECTIPSISVNNISVNEGDGFAVFTVLGPLNSFASLQLQDVNARGLAVDYGSTSASTNLEYSSDNGSTWITYQDFVQFTSCSGVKVRTPIILDNLTESNETFKLLVKPLAANPGTVFNVNYQTIDLSGLTLVSGASESINAQYLKTNAITINSQAIDAKITIIAKSNVGSNSGDYVFDNDSPNPERFQSEINSTSLSGSFIDYKIEFFLTGTSTPAALTNFFVTGVDIDGDEYIEISNFSSYTVNNPTGLTIGVSPANSSSTRFTGIGNSLSGISFENSASFMANFESPLTELIFRKGNSGSTSTRLFSMNFGNRIGTFTTPNFISNNDVVEGVATIVNVIVNTVPSAPTITAISTSNGSATVTFTAPTSNGGTPITNYEYTIDGTNWIAFSPVDISSPVTITGLTNGTTYPIQLRAVNAIGSGAPSNILSATLSAGLDSDGDGVIDANDLDDDNDGILDSVEAAACTPSSATCDTDGDGIINSLDLDSDNDGLTDARESNGADANGDGRIDGSVDANGVPVAANGGLTAPDTDNDGSRNPYDLDSDNDSLTDARESNGIDTNGDGKIDGPIDANGIPTAANGGLTPPDTDGDGTPDYRDLDSDNDGITDADEKGPSATPRDTDGDGVPDYRDLDSDNDGITDADEKGPTATPRDTDGDGTPDYRDLDSDNDAITDADEKGPTATPRDTDGDGVPDYRDLDSDNDGITDADEKGTASTPRDTDGDGVPDYRDLDSDNDGITDADEKGPTATPRDTDGDGIPDYRDLDSDNDGITDADEKGPSATPRDTDGDGIPDYRDLDSDNDGITDAQEKGTGSTPRDTDGDGVPDYRDLDSDNDGVTDASEKGTGSAPKDTDGDGTPDYQDLDADNDGIADSLDNCPLVANPNQLDNDKDGLGDVCDSDDDNDGVFDSVDNCPLIANANQADRDNDGQGDVCDTIELNVSEAITPNGDGDNDTWVIYNIENHPGSIVRVFNRWGKEVFYSRDYKNDWDGHYKDFSNNLPTSGSYYYQIDLGGDGTIDLKGWLYITK</sequence>
<reference evidence="7 8" key="1">
    <citation type="journal article" date="2022" name="Int. J. Syst. Evol. Microbiol.">
        <title>Flavobacterium ammonificans sp. nov. and Flavobacterium ammoniigenes sp. nov., ammonifying bacteria isolated from surface river water.</title>
        <authorList>
            <person name="Watanabe K."/>
            <person name="Kitamura T."/>
            <person name="Ogata Y."/>
            <person name="Shindo C."/>
            <person name="Suda W."/>
        </authorList>
    </citation>
    <scope>NUCLEOTIDE SEQUENCE [LARGE SCALE GENOMIC DNA]</scope>
    <source>
        <strain evidence="7 8">GENT11</strain>
    </source>
</reference>
<dbReference type="Gene3D" id="4.10.1080.10">
    <property type="entry name" value="TSP type-3 repeat"/>
    <property type="match status" value="6"/>
</dbReference>
<dbReference type="CDD" id="cd00063">
    <property type="entry name" value="FN3"/>
    <property type="match status" value="1"/>
</dbReference>
<dbReference type="SUPFAM" id="SSF141072">
    <property type="entry name" value="CalX-like"/>
    <property type="match status" value="1"/>
</dbReference>
<dbReference type="InterPro" id="IPR013783">
    <property type="entry name" value="Ig-like_fold"/>
</dbReference>
<dbReference type="InterPro" id="IPR038081">
    <property type="entry name" value="CalX-like_sf"/>
</dbReference>
<dbReference type="Pfam" id="PF03160">
    <property type="entry name" value="Calx-beta"/>
    <property type="match status" value="1"/>
</dbReference>
<dbReference type="PANTHER" id="PTHR10199:SF119">
    <property type="entry name" value="RE20510P"/>
    <property type="match status" value="1"/>
</dbReference>
<organism evidence="7 8">
    <name type="scientific">Flavobacterium ammonificans</name>
    <dbReference type="NCBI Taxonomy" id="1751056"/>
    <lineage>
        <taxon>Bacteria</taxon>
        <taxon>Pseudomonadati</taxon>
        <taxon>Bacteroidota</taxon>
        <taxon>Flavobacteriia</taxon>
        <taxon>Flavobacteriales</taxon>
        <taxon>Flavobacteriaceae</taxon>
        <taxon>Flavobacterium</taxon>
    </lineage>
</organism>
<dbReference type="InterPro" id="IPR003961">
    <property type="entry name" value="FN3_dom"/>
</dbReference>
<dbReference type="Gene3D" id="2.60.40.10">
    <property type="entry name" value="Immunoglobulins"/>
    <property type="match status" value="1"/>
</dbReference>
<feature type="chain" id="PRO_5046928951" description="Fibronectin type-III domain-containing protein" evidence="5">
    <location>
        <begin position="18"/>
        <end position="1310"/>
    </location>
</feature>
<dbReference type="SMART" id="SM00237">
    <property type="entry name" value="Calx_beta"/>
    <property type="match status" value="1"/>
</dbReference>
<dbReference type="InterPro" id="IPR028974">
    <property type="entry name" value="TSP_type-3_rpt"/>
</dbReference>
<keyword evidence="8" id="KW-1185">Reference proteome</keyword>
<dbReference type="SMART" id="SM00060">
    <property type="entry name" value="FN3"/>
    <property type="match status" value="1"/>
</dbReference>
<dbReference type="InterPro" id="IPR018247">
    <property type="entry name" value="EF_Hand_1_Ca_BS"/>
</dbReference>
<proteinExistence type="predicted"/>
<dbReference type="Pfam" id="PF13585">
    <property type="entry name" value="CHU_C"/>
    <property type="match status" value="1"/>
</dbReference>
<feature type="compositionally biased region" description="Basic and acidic residues" evidence="4">
    <location>
        <begin position="1024"/>
        <end position="1048"/>
    </location>
</feature>
<evidence type="ECO:0000256" key="5">
    <source>
        <dbReference type="SAM" id="SignalP"/>
    </source>
</evidence>
<reference evidence="7 8" key="2">
    <citation type="journal article" date="2022" name="Microorganisms">
        <title>Complete Genome Sequences of Two Flavobacterium ammonificans Strains and a Flavobacterium ammoniigenes Strain of Ammonifying Bacterioplankton Isolated from Surface River Water.</title>
        <authorList>
            <person name="Suda W."/>
            <person name="Ogata Y."/>
            <person name="Shindo C."/>
            <person name="Watanabe K."/>
        </authorList>
    </citation>
    <scope>NUCLEOTIDE SEQUENCE [LARGE SCALE GENOMIC DNA]</scope>
    <source>
        <strain evidence="7 8">GENT11</strain>
    </source>
</reference>
<evidence type="ECO:0000256" key="4">
    <source>
        <dbReference type="SAM" id="MobiDB-lite"/>
    </source>
</evidence>
<protein>
    <recommendedName>
        <fullName evidence="6">Fibronectin type-III domain-containing protein</fullName>
    </recommendedName>
</protein>
<evidence type="ECO:0000313" key="8">
    <source>
        <dbReference type="Proteomes" id="UP001319865"/>
    </source>
</evidence>
<dbReference type="PANTHER" id="PTHR10199">
    <property type="entry name" value="THROMBOSPONDIN"/>
    <property type="match status" value="1"/>
</dbReference>
<feature type="compositionally biased region" description="Low complexity" evidence="4">
    <location>
        <begin position="864"/>
        <end position="876"/>
    </location>
</feature>
<dbReference type="SUPFAM" id="SSF49265">
    <property type="entry name" value="Fibronectin type III"/>
    <property type="match status" value="1"/>
</dbReference>
<dbReference type="InterPro" id="IPR026341">
    <property type="entry name" value="T9SS_type_B"/>
</dbReference>
<feature type="region of interest" description="Disordered" evidence="4">
    <location>
        <begin position="766"/>
        <end position="1161"/>
    </location>
</feature>
<evidence type="ECO:0000256" key="2">
    <source>
        <dbReference type="ARBA" id="ARBA00022737"/>
    </source>
</evidence>
<dbReference type="InterPro" id="IPR017897">
    <property type="entry name" value="Thrombospondin_3_rpt"/>
</dbReference>
<feature type="compositionally biased region" description="Basic and acidic residues" evidence="4">
    <location>
        <begin position="892"/>
        <end position="916"/>
    </location>
</feature>
<evidence type="ECO:0000256" key="1">
    <source>
        <dbReference type="ARBA" id="ARBA00022729"/>
    </source>
</evidence>
<dbReference type="PROSITE" id="PS51234">
    <property type="entry name" value="TSP3"/>
    <property type="match status" value="1"/>
</dbReference>
<dbReference type="NCBIfam" id="TIGR04131">
    <property type="entry name" value="Bac_Flav_CTERM"/>
    <property type="match status" value="1"/>
</dbReference>
<dbReference type="Pfam" id="PF02412">
    <property type="entry name" value="TSP_3"/>
    <property type="match status" value="2"/>
</dbReference>
<feature type="compositionally biased region" description="Basic and acidic residues" evidence="4">
    <location>
        <begin position="1100"/>
        <end position="1114"/>
    </location>
</feature>
<dbReference type="Gene3D" id="2.60.40.2030">
    <property type="match status" value="1"/>
</dbReference>
<feature type="compositionally biased region" description="Basic and acidic residues" evidence="4">
    <location>
        <begin position="991"/>
        <end position="1015"/>
    </location>
</feature>
<dbReference type="Proteomes" id="UP001319865">
    <property type="component" value="Chromosome"/>
</dbReference>
<dbReference type="PROSITE" id="PS00018">
    <property type="entry name" value="EF_HAND_1"/>
    <property type="match status" value="1"/>
</dbReference>
<accession>A0ABN6KST9</accession>
<feature type="compositionally biased region" description="Basic and acidic residues" evidence="4">
    <location>
        <begin position="958"/>
        <end position="982"/>
    </location>
</feature>
<dbReference type="InterPro" id="IPR036116">
    <property type="entry name" value="FN3_sf"/>
</dbReference>
<dbReference type="PROSITE" id="PS50853">
    <property type="entry name" value="FN3"/>
    <property type="match status" value="1"/>
</dbReference>
<dbReference type="InterPro" id="IPR003644">
    <property type="entry name" value="Calx_beta"/>
</dbReference>
<feature type="compositionally biased region" description="Basic and acidic residues" evidence="4">
    <location>
        <begin position="833"/>
        <end position="851"/>
    </location>
</feature>
<dbReference type="InterPro" id="IPR003367">
    <property type="entry name" value="Thrombospondin_3-like_rpt"/>
</dbReference>
<keyword evidence="2" id="KW-0677">Repeat</keyword>